<dbReference type="Proteomes" id="UP001161247">
    <property type="component" value="Chromosome 4"/>
</dbReference>
<feature type="region of interest" description="Disordered" evidence="2">
    <location>
        <begin position="406"/>
        <end position="435"/>
    </location>
</feature>
<organism evidence="3 4">
    <name type="scientific">Oldenlandia corymbosa var. corymbosa</name>
    <dbReference type="NCBI Taxonomy" id="529605"/>
    <lineage>
        <taxon>Eukaryota</taxon>
        <taxon>Viridiplantae</taxon>
        <taxon>Streptophyta</taxon>
        <taxon>Embryophyta</taxon>
        <taxon>Tracheophyta</taxon>
        <taxon>Spermatophyta</taxon>
        <taxon>Magnoliopsida</taxon>
        <taxon>eudicotyledons</taxon>
        <taxon>Gunneridae</taxon>
        <taxon>Pentapetalae</taxon>
        <taxon>asterids</taxon>
        <taxon>lamiids</taxon>
        <taxon>Gentianales</taxon>
        <taxon>Rubiaceae</taxon>
        <taxon>Rubioideae</taxon>
        <taxon>Spermacoceae</taxon>
        <taxon>Hedyotis-Oldenlandia complex</taxon>
        <taxon>Oldenlandia</taxon>
    </lineage>
</organism>
<accession>A0AAV1D3V0</accession>
<evidence type="ECO:0000313" key="4">
    <source>
        <dbReference type="Proteomes" id="UP001161247"/>
    </source>
</evidence>
<feature type="region of interest" description="Disordered" evidence="2">
    <location>
        <begin position="1"/>
        <end position="59"/>
    </location>
</feature>
<gene>
    <name evidence="3" type="ORF">OLC1_LOCUS11887</name>
</gene>
<feature type="compositionally biased region" description="Basic and acidic residues" evidence="2">
    <location>
        <begin position="12"/>
        <end position="24"/>
    </location>
</feature>
<evidence type="ECO:0000256" key="1">
    <source>
        <dbReference type="SAM" id="Coils"/>
    </source>
</evidence>
<feature type="compositionally biased region" description="Basic residues" evidence="2">
    <location>
        <begin position="1"/>
        <end position="11"/>
    </location>
</feature>
<dbReference type="EMBL" id="OX459121">
    <property type="protein sequence ID" value="CAI9102554.1"/>
    <property type="molecule type" value="Genomic_DNA"/>
</dbReference>
<proteinExistence type="predicted"/>
<feature type="compositionally biased region" description="Basic and acidic residues" evidence="2">
    <location>
        <begin position="412"/>
        <end position="424"/>
    </location>
</feature>
<keyword evidence="4" id="KW-1185">Reference proteome</keyword>
<feature type="coiled-coil region" evidence="1">
    <location>
        <begin position="60"/>
        <end position="101"/>
    </location>
</feature>
<sequence length="733" mass="82750">MAGSKKGKSNNKKREDKSKPKESNSKLSSHQESSSTAENVVPAEGVDEPIEEVMWGKSPDAKTEELAMRLEMKVKELEAQVEEKKKRRELLSELLKRQKIEIANAHINSMLKMAPEKYRIAWNYREINGYEVIKDEWTEEDDEKIQEFDEDLKKLEKFSKLLRWDTLQYFTPAIPVEEEEKENLVEIPLEATLEIPVEEKKAPEKYRIAWNYREINGYEVIKDEWTEEDDEKIQEFDEDLKKLENFSKLVRWDTLQYFTPAIPVEEEEKENLVEIPIESPLETPVEEKKGPFPIVNSDEEVTATAVAGQKKKKSANPLDGEALILPPPQLFKGESKMAIQTFSEPPTIECPLLEEFATKLNETDSIRLVMSSSNAGSRLFCDEDPFPIVNSDEDVTVTAVAGQKKKKRRIVKASEKEKNKKAKSDMPSTENPAQLEKTVPPISEEPLVLPLEPWTNVSSTANNSANPLDGEALILPPPQLFKGESKMAIQTFSEPPTIECPLLEEFATKLNETDSIRLVMSSSNAGSRLFGDEDPFPIVNSDEEVTATAEFDEDLKKLEKFSKLVRWDTLQYFTPVIPVEEEEKENLVEIPLEAPLETPIEEKKGGPAQVVCCLHVQDDVVAAAIEEVNLVVPKCGAHRVAVAGLKRLRDDRPIKAKWFNQLLIPEPKKTMHEAMVKVLTKLSIEQLPLWEALTGAMAKMNSPSDIVSFPGDASTIFAKGPSGEESIPDVLDE</sequence>
<evidence type="ECO:0000256" key="2">
    <source>
        <dbReference type="SAM" id="MobiDB-lite"/>
    </source>
</evidence>
<evidence type="ECO:0000313" key="3">
    <source>
        <dbReference type="EMBL" id="CAI9102554.1"/>
    </source>
</evidence>
<feature type="compositionally biased region" description="Polar residues" evidence="2">
    <location>
        <begin position="25"/>
        <end position="38"/>
    </location>
</feature>
<reference evidence="3" key="1">
    <citation type="submission" date="2023-03" db="EMBL/GenBank/DDBJ databases">
        <authorList>
            <person name="Julca I."/>
        </authorList>
    </citation>
    <scope>NUCLEOTIDE SEQUENCE</scope>
</reference>
<keyword evidence="1" id="KW-0175">Coiled coil</keyword>
<protein>
    <submittedName>
        <fullName evidence="3">OLC1v1000843C1</fullName>
    </submittedName>
</protein>
<name>A0AAV1D3V0_OLDCO</name>
<dbReference type="AlphaFoldDB" id="A0AAV1D3V0"/>